<comment type="caution">
    <text evidence="1">The sequence shown here is derived from an EMBL/GenBank/DDBJ whole genome shotgun (WGS) entry which is preliminary data.</text>
</comment>
<organism evidence="1 2">
    <name type="scientific">Streptomyces lonarensis</name>
    <dbReference type="NCBI Taxonomy" id="700599"/>
    <lineage>
        <taxon>Bacteria</taxon>
        <taxon>Bacillati</taxon>
        <taxon>Actinomycetota</taxon>
        <taxon>Actinomycetes</taxon>
        <taxon>Kitasatosporales</taxon>
        <taxon>Streptomycetaceae</taxon>
        <taxon>Streptomyces</taxon>
    </lineage>
</organism>
<dbReference type="PIRSF" id="PIRSF017393">
    <property type="entry name" value="MTase_SAV2177"/>
    <property type="match status" value="1"/>
</dbReference>
<sequence length="267" mass="28658">MTEQAPAAASIDTSRPHPARMYDYYLGGQDNYEVDRAAAEQLMAATPDVRRSARANRDFLQRVVADVVRSGVRQILDIGTGIPTSPNTHEAAHAVDPGARVVYVDNDPIVSVYAGAKLTSTPGTGFVLADLRDPAAIAESETLNGLIDLDEPVAVLLVSVLHFVADSEDPKGLLRALTERLAPGSRLVISHATADFHSPEVGERGAEIYARATAGLRLRTRDEVVGLFEGFALEEPGVVQVSHWRPERQPTEDDGRVAVYGGLAVKS</sequence>
<dbReference type="Gene3D" id="3.40.50.150">
    <property type="entry name" value="Vaccinia Virus protein VP39"/>
    <property type="match status" value="1"/>
</dbReference>
<keyword evidence="1" id="KW-0808">Transferase</keyword>
<dbReference type="InterPro" id="IPR006764">
    <property type="entry name" value="SAM_dep_MeTrfase_SAV2177_type"/>
</dbReference>
<dbReference type="CDD" id="cd02440">
    <property type="entry name" value="AdoMet_MTases"/>
    <property type="match status" value="1"/>
</dbReference>
<dbReference type="GO" id="GO:0008168">
    <property type="term" value="F:methyltransferase activity"/>
    <property type="evidence" value="ECO:0007669"/>
    <property type="project" value="UniProtKB-KW"/>
</dbReference>
<proteinExistence type="predicted"/>
<reference evidence="1 2" key="1">
    <citation type="submission" date="2020-03" db="EMBL/GenBank/DDBJ databases">
        <title>Draft genome of Streptomyces sp. ventii, isolated from the Axial Seamount in the Pacific Ocean, and resequencing of the two type strains Streptomyces lonarensis strain NCL 716 and Streptomyces bohaiensis strain 11A07.</title>
        <authorList>
            <person name="Loughran R.M."/>
            <person name="Pfannmuller K.M."/>
            <person name="Wasson B.J."/>
            <person name="Deadmond M.C."/>
            <person name="Paddock B.E."/>
            <person name="Koyack M.J."/>
            <person name="Gallegos D.A."/>
            <person name="Mitchell E.A."/>
            <person name="Ushijima B."/>
            <person name="Saw J.H."/>
            <person name="Mcphail K.L."/>
            <person name="Videau P."/>
        </authorList>
    </citation>
    <scope>NUCLEOTIDE SEQUENCE [LARGE SCALE GENOMIC DNA]</scope>
    <source>
        <strain evidence="1 2">NCL716</strain>
    </source>
</reference>
<dbReference type="EMBL" id="JAAVJD010000122">
    <property type="protein sequence ID" value="NJQ06988.1"/>
    <property type="molecule type" value="Genomic_DNA"/>
</dbReference>
<dbReference type="InterPro" id="IPR029063">
    <property type="entry name" value="SAM-dependent_MTases_sf"/>
</dbReference>
<dbReference type="SUPFAM" id="SSF53335">
    <property type="entry name" value="S-adenosyl-L-methionine-dependent methyltransferases"/>
    <property type="match status" value="1"/>
</dbReference>
<dbReference type="AlphaFoldDB" id="A0A7X6HZT1"/>
<evidence type="ECO:0000313" key="2">
    <source>
        <dbReference type="Proteomes" id="UP000578686"/>
    </source>
</evidence>
<dbReference type="Pfam" id="PF04672">
    <property type="entry name" value="Methyltransf_19"/>
    <property type="match status" value="1"/>
</dbReference>
<protein>
    <submittedName>
        <fullName evidence="1">SAM-dependent methyltransferase</fullName>
    </submittedName>
</protein>
<keyword evidence="2" id="KW-1185">Reference proteome</keyword>
<gene>
    <name evidence="1" type="ORF">HCN56_15710</name>
</gene>
<keyword evidence="1" id="KW-0489">Methyltransferase</keyword>
<dbReference type="RefSeq" id="WP_167971612.1">
    <property type="nucleotide sequence ID" value="NZ_BHZG01000222.1"/>
</dbReference>
<dbReference type="Proteomes" id="UP000578686">
    <property type="component" value="Unassembled WGS sequence"/>
</dbReference>
<dbReference type="GO" id="GO:0032259">
    <property type="term" value="P:methylation"/>
    <property type="evidence" value="ECO:0007669"/>
    <property type="project" value="UniProtKB-KW"/>
</dbReference>
<accession>A0A7X6HZT1</accession>
<name>A0A7X6HZT1_9ACTN</name>
<evidence type="ECO:0000313" key="1">
    <source>
        <dbReference type="EMBL" id="NJQ06988.1"/>
    </source>
</evidence>